<feature type="domain" description="Fumarylacetoacetase-like C-terminal" evidence="1">
    <location>
        <begin position="72"/>
        <end position="288"/>
    </location>
</feature>
<dbReference type="EMBL" id="BJMM01000006">
    <property type="protein sequence ID" value="GEB49152.1"/>
    <property type="molecule type" value="Genomic_DNA"/>
</dbReference>
<organism evidence="2 3">
    <name type="scientific">Streptomyces cacaoi</name>
    <dbReference type="NCBI Taxonomy" id="1898"/>
    <lineage>
        <taxon>Bacteria</taxon>
        <taxon>Bacillati</taxon>
        <taxon>Actinomycetota</taxon>
        <taxon>Actinomycetes</taxon>
        <taxon>Kitasatosporales</taxon>
        <taxon>Streptomycetaceae</taxon>
        <taxon>Streptomyces</taxon>
    </lineage>
</organism>
<dbReference type="GO" id="GO:0003824">
    <property type="term" value="F:catalytic activity"/>
    <property type="evidence" value="ECO:0007669"/>
    <property type="project" value="InterPro"/>
</dbReference>
<dbReference type="Pfam" id="PF01557">
    <property type="entry name" value="FAA_hydrolase"/>
    <property type="match status" value="1"/>
</dbReference>
<evidence type="ECO:0000313" key="2">
    <source>
        <dbReference type="EMBL" id="GEB49152.1"/>
    </source>
</evidence>
<sequence length="302" mass="32622">MRWSTYRDAEDVERVGIWDDDGLHPVPGPGTLLDLLRDDGLAAAAEAARSRPAVDPDTVRLLPPIPRPPSIRDFMAFEDHVVTSYAAIGVEVDPLWYRQPVFYFTNPAAVRGARDPVGIAPGSAAFDYELEIAAVIGREGADLDPATAVEHIAGYMLFCDWSARDLQSQEMRLNLGPAKGKDTAHSCGPWMLTPDELPADAAMTASVNGRPYSSGRLDALYWSFGEMIAYASRGTRVVPGDLIGSGTVGTGCILELSRTHGGDAYPWLRPDDEVHLEVSGLGAVDARIEPAHPYVPLRKDAA</sequence>
<gene>
    <name evidence="2" type="ORF">SCA03_17030</name>
</gene>
<accession>A0A4Y3QVA7</accession>
<dbReference type="PANTHER" id="PTHR43211">
    <property type="entry name" value="FUMARYLACETOACETATE HYDROLASE"/>
    <property type="match status" value="1"/>
</dbReference>
<dbReference type="InterPro" id="IPR011234">
    <property type="entry name" value="Fumarylacetoacetase-like_C"/>
</dbReference>
<proteinExistence type="predicted"/>
<evidence type="ECO:0000259" key="1">
    <source>
        <dbReference type="Pfam" id="PF01557"/>
    </source>
</evidence>
<dbReference type="Proteomes" id="UP000319210">
    <property type="component" value="Unassembled WGS sequence"/>
</dbReference>
<dbReference type="Gene3D" id="3.90.850.10">
    <property type="entry name" value="Fumarylacetoacetase-like, C-terminal domain"/>
    <property type="match status" value="1"/>
</dbReference>
<comment type="caution">
    <text evidence="2">The sequence shown here is derived from an EMBL/GenBank/DDBJ whole genome shotgun (WGS) entry which is preliminary data.</text>
</comment>
<evidence type="ECO:0000313" key="3">
    <source>
        <dbReference type="Proteomes" id="UP000319210"/>
    </source>
</evidence>
<dbReference type="RefSeq" id="WP_030883855.1">
    <property type="nucleotide sequence ID" value="NZ_BJMM01000006.1"/>
</dbReference>
<dbReference type="SUPFAM" id="SSF56529">
    <property type="entry name" value="FAH"/>
    <property type="match status" value="1"/>
</dbReference>
<dbReference type="PANTHER" id="PTHR43211:SF1">
    <property type="entry name" value="BLL6422 PROTEIN"/>
    <property type="match status" value="1"/>
</dbReference>
<dbReference type="AlphaFoldDB" id="A0A4Y3QVA7"/>
<keyword evidence="3" id="KW-1185">Reference proteome</keyword>
<reference evidence="2 3" key="1">
    <citation type="submission" date="2019-06" db="EMBL/GenBank/DDBJ databases">
        <title>Whole genome shotgun sequence of Streptomyces cacaoi subsp. cacaoi NBRC 12748.</title>
        <authorList>
            <person name="Hosoyama A."/>
            <person name="Uohara A."/>
            <person name="Ohji S."/>
            <person name="Ichikawa N."/>
        </authorList>
    </citation>
    <scope>NUCLEOTIDE SEQUENCE [LARGE SCALE GENOMIC DNA]</scope>
    <source>
        <strain evidence="2 3">NBRC 12748</strain>
    </source>
</reference>
<dbReference type="InterPro" id="IPR036663">
    <property type="entry name" value="Fumarylacetoacetase_C_sf"/>
</dbReference>
<protein>
    <submittedName>
        <fullName evidence="2">Hydroxylase</fullName>
    </submittedName>
</protein>
<name>A0A4Y3QVA7_STRCI</name>